<dbReference type="EMBL" id="CP097218">
    <property type="protein sequence ID" value="UQN30775.1"/>
    <property type="molecule type" value="Genomic_DNA"/>
</dbReference>
<dbReference type="RefSeq" id="WP_249480186.1">
    <property type="nucleotide sequence ID" value="NZ_CP097218.1"/>
</dbReference>
<dbReference type="PANTHER" id="PTHR23355:SF42">
    <property type="entry name" value="RIBONUCLEASE II, CHLOROPLASTIC_MITOCHONDRIAL"/>
    <property type="match status" value="1"/>
</dbReference>
<evidence type="ECO:0000313" key="3">
    <source>
        <dbReference type="EMBL" id="UQN30775.1"/>
    </source>
</evidence>
<accession>A0ABY4NBN8</accession>
<name>A0ABY4NBN8_9MICO</name>
<dbReference type="SUPFAM" id="SSF50249">
    <property type="entry name" value="Nucleic acid-binding proteins"/>
    <property type="match status" value="1"/>
</dbReference>
<dbReference type="Pfam" id="PF00773">
    <property type="entry name" value="RNB"/>
    <property type="match status" value="1"/>
</dbReference>
<evidence type="ECO:0000313" key="4">
    <source>
        <dbReference type="Proteomes" id="UP001055868"/>
    </source>
</evidence>
<evidence type="ECO:0000256" key="1">
    <source>
        <dbReference type="SAM" id="MobiDB-lite"/>
    </source>
</evidence>
<evidence type="ECO:0000259" key="2">
    <source>
        <dbReference type="SMART" id="SM00955"/>
    </source>
</evidence>
<feature type="region of interest" description="Disordered" evidence="1">
    <location>
        <begin position="437"/>
        <end position="462"/>
    </location>
</feature>
<dbReference type="SMART" id="SM00955">
    <property type="entry name" value="RNB"/>
    <property type="match status" value="1"/>
</dbReference>
<dbReference type="Proteomes" id="UP001055868">
    <property type="component" value="Chromosome"/>
</dbReference>
<reference evidence="3" key="1">
    <citation type="submission" date="2022-05" db="EMBL/GenBank/DDBJ databases">
        <title>Genomic analysis of Brachybacterium sp. CBA3104.</title>
        <authorList>
            <person name="Roh S.W."/>
            <person name="Kim Y.B."/>
            <person name="Kim Y."/>
        </authorList>
    </citation>
    <scope>NUCLEOTIDE SEQUENCE</scope>
    <source>
        <strain evidence="3">CBA3104</strain>
    </source>
</reference>
<dbReference type="InterPro" id="IPR040596">
    <property type="entry name" value="RNase_II_C_S1"/>
</dbReference>
<organism evidence="3 4">
    <name type="scientific">Brachybacterium kimchii</name>
    <dbReference type="NCBI Taxonomy" id="2942909"/>
    <lineage>
        <taxon>Bacteria</taxon>
        <taxon>Bacillati</taxon>
        <taxon>Actinomycetota</taxon>
        <taxon>Actinomycetes</taxon>
        <taxon>Micrococcales</taxon>
        <taxon>Dermabacteraceae</taxon>
        <taxon>Brachybacterium</taxon>
    </lineage>
</organism>
<dbReference type="InterPro" id="IPR050180">
    <property type="entry name" value="RNR_Ribonuclease"/>
</dbReference>
<sequence>MPHRPVSLRAPKGSVAASEIAAAIDALLADAAADGAPSVEFPAEVLAAAEAAAGAWREGADAHEDATDVPFVTLDPATSTDLDQAMHLERTEDGYRVRYAIADVPLFVALDSVLDAEARRRGETVYLPDRRIPLHPTAISEGAASLLPDQAAPAFVWDLRLDRSGTVTGTSLGRAVVRSREKLAYDAVQDGIDAGDGHPMMLLLQEIGALRTRKEAERGGASLNIPEQDVEADGDRVRLTWRSILPIEDANAQISLMTGMAAADLMIRGGAGILRTMPPAPEENVERFRRQAAALGVPWSEDLDYGAFLRTLDWHDPRHLALLNQAASLFRGAAYAAFAHADELPEDAEQAALGAPYAHATAPLRRLVDRFVLLTCLHHARGEEVPPALAAALPLIPEIMQATGSVAGSLERRALDLVERTALAGLVGETFEGTIIDRRGGEKKDDEKHEGGKRDHGTSPVRVEVQLLDPPVTAWVETDGELGEALRIRLEAVDVAGAGARFVPVGADGATAGAADEGPAS</sequence>
<protein>
    <submittedName>
        <fullName evidence="3">RNB domain-containing ribonuclease</fullName>
    </submittedName>
</protein>
<dbReference type="InterPro" id="IPR012340">
    <property type="entry name" value="NA-bd_OB-fold"/>
</dbReference>
<feature type="compositionally biased region" description="Basic and acidic residues" evidence="1">
    <location>
        <begin position="437"/>
        <end position="457"/>
    </location>
</feature>
<feature type="domain" description="RNB" evidence="2">
    <location>
        <begin position="63"/>
        <end position="382"/>
    </location>
</feature>
<dbReference type="Pfam" id="PF18614">
    <property type="entry name" value="RNase_II_C_S1"/>
    <property type="match status" value="1"/>
</dbReference>
<dbReference type="PANTHER" id="PTHR23355">
    <property type="entry name" value="RIBONUCLEASE"/>
    <property type="match status" value="1"/>
</dbReference>
<dbReference type="InterPro" id="IPR001900">
    <property type="entry name" value="RNase_II/R"/>
</dbReference>
<keyword evidence="4" id="KW-1185">Reference proteome</keyword>
<proteinExistence type="predicted"/>
<gene>
    <name evidence="3" type="ORF">M4486_05600</name>
</gene>